<dbReference type="RefSeq" id="WP_108641898.1">
    <property type="nucleotide sequence ID" value="NZ_QCYG01000010.1"/>
</dbReference>
<evidence type="ECO:0000256" key="4">
    <source>
        <dbReference type="ARBA" id="ARBA00022989"/>
    </source>
</evidence>
<keyword evidence="2" id="KW-1003">Cell membrane</keyword>
<evidence type="ECO:0000256" key="6">
    <source>
        <dbReference type="SAM" id="Phobius"/>
    </source>
</evidence>
<keyword evidence="5 6" id="KW-0472">Membrane</keyword>
<dbReference type="GO" id="GO:0005886">
    <property type="term" value="C:plasma membrane"/>
    <property type="evidence" value="ECO:0007669"/>
    <property type="project" value="UniProtKB-SubCell"/>
</dbReference>
<protein>
    <submittedName>
        <fullName evidence="7">Sugar ABC transporter permease</fullName>
    </submittedName>
</protein>
<organism evidence="7 8">
    <name type="scientific">Thalassorhabdomicrobium marinisediminis</name>
    <dbReference type="NCBI Taxonomy" id="2170577"/>
    <lineage>
        <taxon>Bacteria</taxon>
        <taxon>Pseudomonadati</taxon>
        <taxon>Pseudomonadota</taxon>
        <taxon>Alphaproteobacteria</taxon>
        <taxon>Rhodobacterales</taxon>
        <taxon>Paracoccaceae</taxon>
        <taxon>Thalassorhabdomicrobium</taxon>
    </lineage>
</organism>
<comment type="caution">
    <text evidence="7">The sequence shown here is derived from an EMBL/GenBank/DDBJ whole genome shotgun (WGS) entry which is preliminary data.</text>
</comment>
<dbReference type="CDD" id="cd06580">
    <property type="entry name" value="TM_PBP1_transp_TpRbsC_like"/>
    <property type="match status" value="1"/>
</dbReference>
<evidence type="ECO:0000256" key="5">
    <source>
        <dbReference type="ARBA" id="ARBA00023136"/>
    </source>
</evidence>
<reference evidence="7 8" key="1">
    <citation type="submission" date="2018-04" db="EMBL/GenBank/DDBJ databases">
        <title>Pelagivirga bohaiensis gen. nov., sp. nov., a bacterium isolated from the Bohai Sea.</title>
        <authorList>
            <person name="Ji X."/>
        </authorList>
    </citation>
    <scope>NUCLEOTIDE SEQUENCE [LARGE SCALE GENOMIC DNA]</scope>
    <source>
        <strain evidence="7 8">BH-SD16</strain>
    </source>
</reference>
<evidence type="ECO:0000256" key="1">
    <source>
        <dbReference type="ARBA" id="ARBA00004651"/>
    </source>
</evidence>
<accession>A0A2T7FTH8</accession>
<evidence type="ECO:0000256" key="3">
    <source>
        <dbReference type="ARBA" id="ARBA00022692"/>
    </source>
</evidence>
<dbReference type="EMBL" id="QCYG01000010">
    <property type="protein sequence ID" value="PVA05471.1"/>
    <property type="molecule type" value="Genomic_DNA"/>
</dbReference>
<dbReference type="PANTHER" id="PTHR43370">
    <property type="entry name" value="SUGAR ABC TRANSPORTER INTEGRAL MEMBRANE PROTEIN-RELATED"/>
    <property type="match status" value="1"/>
</dbReference>
<dbReference type="OrthoDB" id="9792579at2"/>
<keyword evidence="3 6" id="KW-0812">Transmembrane</keyword>
<dbReference type="Proteomes" id="UP000244817">
    <property type="component" value="Unassembled WGS sequence"/>
</dbReference>
<keyword evidence="8" id="KW-1185">Reference proteome</keyword>
<keyword evidence="4 6" id="KW-1133">Transmembrane helix</keyword>
<dbReference type="GO" id="GO:0022857">
    <property type="term" value="F:transmembrane transporter activity"/>
    <property type="evidence" value="ECO:0007669"/>
    <property type="project" value="InterPro"/>
</dbReference>
<dbReference type="Pfam" id="PF02653">
    <property type="entry name" value="BPD_transp_2"/>
    <property type="match status" value="1"/>
</dbReference>
<feature type="transmembrane region" description="Helical" evidence="6">
    <location>
        <begin position="230"/>
        <end position="255"/>
    </location>
</feature>
<dbReference type="InterPro" id="IPR001851">
    <property type="entry name" value="ABC_transp_permease"/>
</dbReference>
<dbReference type="PANTHER" id="PTHR43370:SF2">
    <property type="entry name" value="ABC TRANSPORTER PERMEASE PROTEIN"/>
    <property type="match status" value="1"/>
</dbReference>
<feature type="transmembrane region" description="Helical" evidence="6">
    <location>
        <begin position="36"/>
        <end position="55"/>
    </location>
</feature>
<dbReference type="AlphaFoldDB" id="A0A2T7FTH8"/>
<gene>
    <name evidence="7" type="ORF">DC363_14595</name>
</gene>
<proteinExistence type="predicted"/>
<feature type="transmembrane region" description="Helical" evidence="6">
    <location>
        <begin position="89"/>
        <end position="111"/>
    </location>
</feature>
<name>A0A2T7FTH8_9RHOB</name>
<comment type="subcellular location">
    <subcellularLocation>
        <location evidence="1">Cell membrane</location>
        <topology evidence="1">Multi-pass membrane protein</topology>
    </subcellularLocation>
</comment>
<feature type="transmembrane region" description="Helical" evidence="6">
    <location>
        <begin position="148"/>
        <end position="164"/>
    </location>
</feature>
<feature type="transmembrane region" description="Helical" evidence="6">
    <location>
        <begin position="12"/>
        <end position="29"/>
    </location>
</feature>
<feature type="transmembrane region" description="Helical" evidence="6">
    <location>
        <begin position="275"/>
        <end position="291"/>
    </location>
</feature>
<evidence type="ECO:0000313" key="8">
    <source>
        <dbReference type="Proteomes" id="UP000244817"/>
    </source>
</evidence>
<sequence>MFFDSALMDSIPRLFTPVLLAAIGSALCERVNVFNIALEGMMLIGAFFAVVGTYYTGNALAGLGVAMVAGALSGLVFAYFGVTRGGDHIIVSIGFNVLAIGLTAFLLGQIFGVSGQFDDPRIVQLPRIDLGPVADIPLLGDFLSGQSILVWFAVIMVFVVHWFLKNHKYGLRLRAAGQNDAAMRTVGVSPEALKTSALITCGTLCAMGGAQLSISNVTLYTDGMSAGRGWIALVIVMMCNARLLWVLPTALLFGLVDAFGFRMQGLGLPQQLTESVPYVLAIVVLMLVFRNRRARLAR</sequence>
<feature type="transmembrane region" description="Helical" evidence="6">
    <location>
        <begin position="61"/>
        <end position="82"/>
    </location>
</feature>
<evidence type="ECO:0000256" key="2">
    <source>
        <dbReference type="ARBA" id="ARBA00022475"/>
    </source>
</evidence>
<evidence type="ECO:0000313" key="7">
    <source>
        <dbReference type="EMBL" id="PVA05471.1"/>
    </source>
</evidence>